<reference evidence="2" key="1">
    <citation type="journal article" date="2020" name="Stud. Mycol.">
        <title>101 Dothideomycetes genomes: a test case for predicting lifestyles and emergence of pathogens.</title>
        <authorList>
            <person name="Haridas S."/>
            <person name="Albert R."/>
            <person name="Binder M."/>
            <person name="Bloem J."/>
            <person name="Labutti K."/>
            <person name="Salamov A."/>
            <person name="Andreopoulos B."/>
            <person name="Baker S."/>
            <person name="Barry K."/>
            <person name="Bills G."/>
            <person name="Bluhm B."/>
            <person name="Cannon C."/>
            <person name="Castanera R."/>
            <person name="Culley D."/>
            <person name="Daum C."/>
            <person name="Ezra D."/>
            <person name="Gonzalez J."/>
            <person name="Henrissat B."/>
            <person name="Kuo A."/>
            <person name="Liang C."/>
            <person name="Lipzen A."/>
            <person name="Lutzoni F."/>
            <person name="Magnuson J."/>
            <person name="Mondo S."/>
            <person name="Nolan M."/>
            <person name="Ohm R."/>
            <person name="Pangilinan J."/>
            <person name="Park H.-J."/>
            <person name="Ramirez L."/>
            <person name="Alfaro M."/>
            <person name="Sun H."/>
            <person name="Tritt A."/>
            <person name="Yoshinaga Y."/>
            <person name="Zwiers L.-H."/>
            <person name="Turgeon B."/>
            <person name="Goodwin S."/>
            <person name="Spatafora J."/>
            <person name="Crous P."/>
            <person name="Grigoriev I."/>
        </authorList>
    </citation>
    <scope>NUCLEOTIDE SEQUENCE</scope>
    <source>
        <strain evidence="2">CBS 122367</strain>
    </source>
</reference>
<evidence type="ECO:0000313" key="3">
    <source>
        <dbReference type="Proteomes" id="UP000799291"/>
    </source>
</evidence>
<gene>
    <name evidence="2" type="ORF">K458DRAFT_315553</name>
</gene>
<name>A0A6G1IL34_9PLEO</name>
<accession>A0A6G1IL34</accession>
<dbReference type="Proteomes" id="UP000799291">
    <property type="component" value="Unassembled WGS sequence"/>
</dbReference>
<organism evidence="2 3">
    <name type="scientific">Lentithecium fluviatile CBS 122367</name>
    <dbReference type="NCBI Taxonomy" id="1168545"/>
    <lineage>
        <taxon>Eukaryota</taxon>
        <taxon>Fungi</taxon>
        <taxon>Dikarya</taxon>
        <taxon>Ascomycota</taxon>
        <taxon>Pezizomycotina</taxon>
        <taxon>Dothideomycetes</taxon>
        <taxon>Pleosporomycetidae</taxon>
        <taxon>Pleosporales</taxon>
        <taxon>Massarineae</taxon>
        <taxon>Lentitheciaceae</taxon>
        <taxon>Lentithecium</taxon>
    </lineage>
</organism>
<dbReference type="EMBL" id="MU005607">
    <property type="protein sequence ID" value="KAF2678932.1"/>
    <property type="molecule type" value="Genomic_DNA"/>
</dbReference>
<feature type="region of interest" description="Disordered" evidence="1">
    <location>
        <begin position="1114"/>
        <end position="1136"/>
    </location>
</feature>
<proteinExistence type="predicted"/>
<evidence type="ECO:0000313" key="2">
    <source>
        <dbReference type="EMBL" id="KAF2678932.1"/>
    </source>
</evidence>
<dbReference type="InterPro" id="IPR011009">
    <property type="entry name" value="Kinase-like_dom_sf"/>
</dbReference>
<dbReference type="OrthoDB" id="3793287at2759"/>
<feature type="compositionally biased region" description="Polar residues" evidence="1">
    <location>
        <begin position="925"/>
        <end position="936"/>
    </location>
</feature>
<protein>
    <recommendedName>
        <fullName evidence="4">Protein kinase domain-containing protein</fullName>
    </recommendedName>
</protein>
<dbReference type="AlphaFoldDB" id="A0A6G1IL34"/>
<feature type="compositionally biased region" description="Polar residues" evidence="1">
    <location>
        <begin position="999"/>
        <end position="1014"/>
    </location>
</feature>
<dbReference type="Gene3D" id="1.10.510.10">
    <property type="entry name" value="Transferase(Phosphotransferase) domain 1"/>
    <property type="match status" value="1"/>
</dbReference>
<evidence type="ECO:0000256" key="1">
    <source>
        <dbReference type="SAM" id="MobiDB-lite"/>
    </source>
</evidence>
<keyword evidence="3" id="KW-1185">Reference proteome</keyword>
<sequence length="1136" mass="128188">MAQFRPLNTLDLPNGCPEIPEQVSLDELIAIVTLHHPDAFVANRDTVYRKVQIKDQSAFASAEEVIGCHVYLHRVVGQATYSFGRAKKAPAATHTAELDVYLPNTSIAKKQFTIVPARETGTWRLEAASETITRADGVPLQKYTSRIKKKKVHDPHGLYLDESKVNRIVVLGMQIDIWFIRGASHVLNLERYFDAGPLHNKLQEVEERDDSWARSRWILGSHAEQCSTRSYRVLQRFNGRTDTAKLFSSPDGQQERDREILMLCKTKVHDSIVRYQASVDFEGIPAAITDTHQGMSPYGVLQVDLKEKHPGLRFQVAAAIFRPLFSALEFLHFHRIIHNSVSWESVLLRLVDDRVDKVLLVDYFKAHPVPPEEEMPRAPMIQDARQAMELVEDCCNIWALRRAMAPNTVDETEMRRRTETAEEEHAMARRTCAYYFDEKGEDRHSIFGKKLLKTLAKKEMEWSRAKTNQLHNAGQLQVGPLTEKRLQEIMYSWERSSQNIQSTKDYPMVLTLGHKFLDDLATPLYHKRWDYLPRDICSELRSLEGEVKDPWQTLTCTQKFPFRVGTFRERADAAPVVEFEGLSLAQYLAVCCDLYPDWREAIVFEYDNVVVPSGALITQRTIRSLRRALAQNNKLPSAMERTLRELEALADVGFDEDITVSEEHAIYYHVPSGMFNATQLHRLATMKHLKACLENPDVRCDNFAEVRGEHKLQGHYVPLSLLPGFANALGITVRDVPVSERSYPIVNPSDFSQVSHGRIVLVRTGLVAFASVPRTGNQFSHLPTSPLGIESADPFLPTYFGDMKVLPRLTSSTFNYPRSKHWAKFKTAEQIEEGAKVGSRKILRPKGRTGTLPADTHTRLRQLSLEPVQSSNRHQLSRLQKAIRERAVVIAEARAAAPRAVEEIPIQRGLSPQPKRVRKLGLPSNRENPGLTSSFRARNPNLIRSPPYRGLDVDQTFERTDRSPSLSKERRVERMMVKRWADDLTASDSEIELSEGMGVNSNIRAPNNTKTSFVQDRGGSPTEVASTFANPFIQQAMQPEMPQDGRFGAHWLAARGQAPQRTPGSSVVEQRSVAGALPVGGAANNVGTDIPDTAVMSTAGMRVEMEVEGRMSLVYASDPSEAGGRGRQRRRRTGRP</sequence>
<evidence type="ECO:0008006" key="4">
    <source>
        <dbReference type="Google" id="ProtNLM"/>
    </source>
</evidence>
<feature type="compositionally biased region" description="Basic residues" evidence="1">
    <location>
        <begin position="1126"/>
        <end position="1136"/>
    </location>
</feature>
<feature type="region of interest" description="Disordered" evidence="1">
    <location>
        <begin position="999"/>
        <end position="1021"/>
    </location>
</feature>
<dbReference type="SUPFAM" id="SSF56112">
    <property type="entry name" value="Protein kinase-like (PK-like)"/>
    <property type="match status" value="1"/>
</dbReference>
<feature type="region of interest" description="Disordered" evidence="1">
    <location>
        <begin position="912"/>
        <end position="949"/>
    </location>
</feature>